<evidence type="ECO:0000259" key="7">
    <source>
        <dbReference type="PROSITE" id="PS50988"/>
    </source>
</evidence>
<dbReference type="InterPro" id="IPR040322">
    <property type="entry name" value="TROVE2"/>
</dbReference>
<keyword evidence="5" id="KW-0694">RNA-binding</keyword>
<evidence type="ECO:0000256" key="5">
    <source>
        <dbReference type="ARBA" id="ARBA00022884"/>
    </source>
</evidence>
<reference evidence="8 9" key="1">
    <citation type="submission" date="2023-07" db="EMBL/GenBank/DDBJ databases">
        <title>Genomic Encyclopedia of Type Strains, Phase IV (KMG-IV): sequencing the most valuable type-strain genomes for metagenomic binning, comparative biology and taxonomic classification.</title>
        <authorList>
            <person name="Goeker M."/>
        </authorList>
    </citation>
    <scope>NUCLEOTIDE SEQUENCE [LARGE SCALE GENOMIC DNA]</scope>
    <source>
        <strain evidence="8 9">DSM 19619</strain>
    </source>
</reference>
<dbReference type="SUPFAM" id="SSF140864">
    <property type="entry name" value="TROVE domain-like"/>
    <property type="match status" value="1"/>
</dbReference>
<dbReference type="Gene3D" id="3.40.50.410">
    <property type="entry name" value="von Willebrand factor, type A domain"/>
    <property type="match status" value="1"/>
</dbReference>
<dbReference type="InterPro" id="IPR037214">
    <property type="entry name" value="TROVE_dom_sf"/>
</dbReference>
<evidence type="ECO:0000256" key="2">
    <source>
        <dbReference type="ARBA" id="ARBA00007814"/>
    </source>
</evidence>
<evidence type="ECO:0000313" key="8">
    <source>
        <dbReference type="EMBL" id="MDQ0470800.1"/>
    </source>
</evidence>
<dbReference type="Pfam" id="PF25045">
    <property type="entry name" value="vWA_Ro60"/>
    <property type="match status" value="1"/>
</dbReference>
<keyword evidence="9" id="KW-1185">Reference proteome</keyword>
<dbReference type="PROSITE" id="PS50988">
    <property type="entry name" value="TROVE"/>
    <property type="match status" value="1"/>
</dbReference>
<sequence length="519" mass="55638">MANKSVFASFVGRMLPGAADRNREGAPAYALTPKHRLAQLAMTGTLNGTFYAEAEAQLTDVLAAAAAVEPGFIARTAVHAREKGHMKDMPALLLALLSTLASPEFPAAFVRVVDNGRMLRNFVQVMRSGAVGRKSLGTRPKKLVQAWLEQASAIEIMRAAVGQDPSLADVIKMVHPKPRDAERAALYAWLIGRPYDVGALPAVVAAFEAFKRDATAPVPDVPFQMLTALPLTREHWAAIGRQAGWHMLRMNLNTFARHGAFEVEGFARHVARRLADAEAIRRARVFPYQLMAAYAMAGTGVPAAVREALQDAMEVAVANVPAVAGRVVVCPDVSGSMGSPVTGTRKGATSSVRCIDVAALVAAAFLRANRSARVVPFEQEVVEIGLNPRDSVMTNAARLAAIGGGGTNCSAPLAKLAAERAKVDLVVFVSDNQSWVDATSTPRRGTAMMQAWDVLKRYNPKARLVCIDLQPYGTTQAQERRDILNVGGFSDAVFDVIAAFARGELGAKHWVGEIEQISL</sequence>
<dbReference type="InterPro" id="IPR008858">
    <property type="entry name" value="TROVE_dom"/>
</dbReference>
<dbReference type="PANTHER" id="PTHR14202:SF0">
    <property type="entry name" value="RNA-BINDING PROTEIN RO60"/>
    <property type="match status" value="1"/>
</dbReference>
<organism evidence="8 9">
    <name type="scientific">Labrys wisconsinensis</name>
    <dbReference type="NCBI Taxonomy" id="425677"/>
    <lineage>
        <taxon>Bacteria</taxon>
        <taxon>Pseudomonadati</taxon>
        <taxon>Pseudomonadota</taxon>
        <taxon>Alphaproteobacteria</taxon>
        <taxon>Hyphomicrobiales</taxon>
        <taxon>Xanthobacteraceae</taxon>
        <taxon>Labrys</taxon>
    </lineage>
</organism>
<evidence type="ECO:0000256" key="1">
    <source>
        <dbReference type="ARBA" id="ARBA00004496"/>
    </source>
</evidence>
<keyword evidence="4" id="KW-0479">Metal-binding</keyword>
<proteinExistence type="inferred from homology"/>
<dbReference type="Proteomes" id="UP001242480">
    <property type="component" value="Unassembled WGS sequence"/>
</dbReference>
<dbReference type="PANTHER" id="PTHR14202">
    <property type="entry name" value="60 KDA RIBONUCLEOPROTEIN SSA/RO"/>
    <property type="match status" value="1"/>
</dbReference>
<accession>A0ABU0J945</accession>
<comment type="caution">
    <text evidence="8">The sequence shown here is derived from an EMBL/GenBank/DDBJ whole genome shotgun (WGS) entry which is preliminary data.</text>
</comment>
<keyword evidence="3" id="KW-0963">Cytoplasm</keyword>
<dbReference type="SUPFAM" id="SSF53300">
    <property type="entry name" value="vWA-like"/>
    <property type="match status" value="1"/>
</dbReference>
<evidence type="ECO:0000256" key="4">
    <source>
        <dbReference type="ARBA" id="ARBA00022723"/>
    </source>
</evidence>
<dbReference type="InterPro" id="IPR036465">
    <property type="entry name" value="vWFA_dom_sf"/>
</dbReference>
<comment type="subcellular location">
    <subcellularLocation>
        <location evidence="1">Cytoplasm</location>
    </subcellularLocation>
</comment>
<dbReference type="GO" id="GO:1990904">
    <property type="term" value="C:ribonucleoprotein complex"/>
    <property type="evidence" value="ECO:0007669"/>
    <property type="project" value="UniProtKB-KW"/>
</dbReference>
<gene>
    <name evidence="8" type="ORF">QO011_003819</name>
</gene>
<evidence type="ECO:0000313" key="9">
    <source>
        <dbReference type="Proteomes" id="UP001242480"/>
    </source>
</evidence>
<name>A0ABU0J945_9HYPH</name>
<comment type="similarity">
    <text evidence="2">Belongs to the Ro 60 kDa family.</text>
</comment>
<evidence type="ECO:0000256" key="6">
    <source>
        <dbReference type="ARBA" id="ARBA00023274"/>
    </source>
</evidence>
<dbReference type="EMBL" id="JAUSVX010000007">
    <property type="protein sequence ID" value="MDQ0470800.1"/>
    <property type="molecule type" value="Genomic_DNA"/>
</dbReference>
<dbReference type="RefSeq" id="WP_307275060.1">
    <property type="nucleotide sequence ID" value="NZ_JAUSVX010000007.1"/>
</dbReference>
<feature type="domain" description="TROVE" evidence="7">
    <location>
        <begin position="20"/>
        <end position="325"/>
    </location>
</feature>
<protein>
    <submittedName>
        <fullName evidence="8">60 kDa SS-A/Ro ribonucleoprotein</fullName>
    </submittedName>
</protein>
<keyword evidence="6 8" id="KW-0687">Ribonucleoprotein</keyword>
<evidence type="ECO:0000256" key="3">
    <source>
        <dbReference type="ARBA" id="ARBA00022490"/>
    </source>
</evidence>
<dbReference type="InterPro" id="IPR056800">
    <property type="entry name" value="vWA_Ro60"/>
</dbReference>